<keyword evidence="1" id="KW-0732">Signal</keyword>
<dbReference type="HOGENOM" id="CLU_142795_0_0_5"/>
<evidence type="ECO:0000313" key="2">
    <source>
        <dbReference type="EMBL" id="EJF82633.1"/>
    </source>
</evidence>
<keyword evidence="3" id="KW-1185">Reference proteome</keyword>
<evidence type="ECO:0000313" key="3">
    <source>
        <dbReference type="Proteomes" id="UP000001077"/>
    </source>
</evidence>
<accession>J0Z4Y2</accession>
<name>J0Z4Y2_9HYPH</name>
<dbReference type="Proteomes" id="UP000001077">
    <property type="component" value="Unassembled WGS sequence"/>
</dbReference>
<dbReference type="OrthoDB" id="7923461at2"/>
<dbReference type="RefSeq" id="WP_007347980.1">
    <property type="nucleotide sequence ID" value="NZ_CALY02000083.1"/>
</dbReference>
<evidence type="ECO:0008006" key="4">
    <source>
        <dbReference type="Google" id="ProtNLM"/>
    </source>
</evidence>
<reference evidence="2 3" key="1">
    <citation type="submission" date="2012-03" db="EMBL/GenBank/DDBJ databases">
        <title>The Genome Sequence of Bartonella rattimassiliensis 15908.</title>
        <authorList>
            <consortium name="The Broad Institute Genome Sequencing Platform"/>
            <consortium name="The Broad Institute Genome Sequencing Center for Infectious Disease"/>
            <person name="Feldgarden M."/>
            <person name="Kirby J."/>
            <person name="Kosoy M."/>
            <person name="Birtles R."/>
            <person name="Probert W.S."/>
            <person name="Chiaraviglio L."/>
            <person name="Young S.K."/>
            <person name="Zeng Q."/>
            <person name="Gargeya S."/>
            <person name="Fitzgerald M."/>
            <person name="Haas B."/>
            <person name="Abouelleil A."/>
            <person name="Alvarado L."/>
            <person name="Arachchi H.M."/>
            <person name="Berlin A."/>
            <person name="Chapman S.B."/>
            <person name="Gearin G."/>
            <person name="Goldberg J."/>
            <person name="Griggs A."/>
            <person name="Gujja S."/>
            <person name="Hansen M."/>
            <person name="Heiman D."/>
            <person name="Howarth C."/>
            <person name="Larimer J."/>
            <person name="Lui A."/>
            <person name="MacDonald P.J.P."/>
            <person name="McCowen C."/>
            <person name="Montmayeur A."/>
            <person name="Murphy C."/>
            <person name="Neiman D."/>
            <person name="Pearson M."/>
            <person name="Priest M."/>
            <person name="Roberts A."/>
            <person name="Saif S."/>
            <person name="Shea T."/>
            <person name="Sisk P."/>
            <person name="Stolte C."/>
            <person name="Sykes S."/>
            <person name="Wortman J."/>
            <person name="Nusbaum C."/>
            <person name="Birren B."/>
        </authorList>
    </citation>
    <scope>NUCLEOTIDE SEQUENCE [LARGE SCALE GENOMIC DNA]</scope>
    <source>
        <strain evidence="2 3">15908</strain>
    </source>
</reference>
<feature type="chain" id="PRO_5003741422" description="Conjugal transfer protein TrbH" evidence="1">
    <location>
        <begin position="22"/>
        <end position="151"/>
    </location>
</feature>
<dbReference type="eggNOG" id="ENOG5033AN4">
    <property type="taxonomic scope" value="Bacteria"/>
</dbReference>
<dbReference type="STRING" id="1094556.MCY_01690"/>
<evidence type="ECO:0000256" key="1">
    <source>
        <dbReference type="SAM" id="SignalP"/>
    </source>
</evidence>
<gene>
    <name evidence="2" type="ORF">MCY_01690</name>
</gene>
<organism evidence="2 3">
    <name type="scientific">Bartonella rattimassiliensis 15908</name>
    <dbReference type="NCBI Taxonomy" id="1094556"/>
    <lineage>
        <taxon>Bacteria</taxon>
        <taxon>Pseudomonadati</taxon>
        <taxon>Pseudomonadota</taxon>
        <taxon>Alphaproteobacteria</taxon>
        <taxon>Hyphomicrobiales</taxon>
        <taxon>Bartonellaceae</taxon>
        <taxon>Bartonella</taxon>
    </lineage>
</organism>
<proteinExistence type="predicted"/>
<dbReference type="AlphaFoldDB" id="J0Z4Y2"/>
<protein>
    <recommendedName>
        <fullName evidence="4">Conjugal transfer protein TrbH</fullName>
    </recommendedName>
</protein>
<feature type="signal peptide" evidence="1">
    <location>
        <begin position="1"/>
        <end position="21"/>
    </location>
</feature>
<dbReference type="PATRIC" id="fig|1094556.3.peg.1906"/>
<dbReference type="PROSITE" id="PS51257">
    <property type="entry name" value="PROKAR_LIPOPROTEIN"/>
    <property type="match status" value="1"/>
</dbReference>
<sequence>MLKYLLLLPLLLTVGCTSVNYRSSLNYVDQNVTENDANLITSDFVNYLRDSLPPATTTLIVKTSDTEDKFTSPLINLLQRNGYGVNYTDEPEKHKNTGIILTYKVMPMDKGIVLVARYGSTEVTRYYVRLTTGKTVPAAPFTARVDDGGKG</sequence>
<comment type="caution">
    <text evidence="2">The sequence shown here is derived from an EMBL/GenBank/DDBJ whole genome shotgun (WGS) entry which is preliminary data.</text>
</comment>
<dbReference type="EMBL" id="AILY01000059">
    <property type="protein sequence ID" value="EJF82633.1"/>
    <property type="molecule type" value="Genomic_DNA"/>
</dbReference>